<evidence type="ECO:0000256" key="2">
    <source>
        <dbReference type="ARBA" id="ARBA00022692"/>
    </source>
</evidence>
<keyword evidence="2 8" id="KW-0812">Transmembrane</keyword>
<reference evidence="10 11" key="2">
    <citation type="submission" date="2019-11" db="EMBL/GenBank/DDBJ databases">
        <authorList>
            <person name="Lu H."/>
        </authorList>
    </citation>
    <scope>NUCLEOTIDE SEQUENCE [LARGE SCALE GENOMIC DNA]</scope>
    <source>
        <strain evidence="10 11">FIM1</strain>
    </source>
</reference>
<dbReference type="InterPro" id="IPR019388">
    <property type="entry name" value="FIT"/>
</dbReference>
<comment type="subcellular location">
    <subcellularLocation>
        <location evidence="1 8">Endoplasmic reticulum membrane</location>
        <topology evidence="1 8">Multi-pass membrane protein</topology>
    </subcellularLocation>
</comment>
<protein>
    <recommendedName>
        <fullName evidence="8">Acyl-coenzyme A diphosphatase SCS3</fullName>
        <ecNumber evidence="8">3.6.1.-</ecNumber>
    </recommendedName>
    <alternativeName>
        <fullName evidence="8">FIT family protein SCS3</fullName>
    </alternativeName>
</protein>
<comment type="catalytic activity">
    <reaction evidence="8">
        <text>(9Z)-octadecenoyl-CoA + H2O = S-(9Z-octadecenoyl)-4'-phosphopantetheine + adenosine 3',5'-bisphosphate + 2 H(+)</text>
        <dbReference type="Rhea" id="RHEA:65564"/>
        <dbReference type="ChEBI" id="CHEBI:15377"/>
        <dbReference type="ChEBI" id="CHEBI:15378"/>
        <dbReference type="ChEBI" id="CHEBI:57387"/>
        <dbReference type="ChEBI" id="CHEBI:58343"/>
        <dbReference type="ChEBI" id="CHEBI:156553"/>
    </reaction>
</comment>
<evidence type="ECO:0000256" key="5">
    <source>
        <dbReference type="ARBA" id="ARBA00022989"/>
    </source>
</evidence>
<accession>A0ABX6ER53</accession>
<keyword evidence="11" id="KW-1185">Reference proteome</keyword>
<feature type="active site" evidence="8">
    <location>
        <position position="311"/>
    </location>
</feature>
<dbReference type="Pfam" id="PF10261">
    <property type="entry name" value="FIT"/>
    <property type="match status" value="1"/>
</dbReference>
<keyword evidence="4 8" id="KW-0256">Endoplasmic reticulum</keyword>
<dbReference type="HAMAP" id="MF_03231">
    <property type="entry name" value="SCS3"/>
    <property type="match status" value="1"/>
</dbReference>
<comment type="function">
    <text evidence="8">Fatty acyl-coenzyme A (CoA) diphosphatase that hydrolyzes fatty acyl-CoA to yield acyl-4'-phosphopantetheine and adenosine 3',5'-bisphosphate. Preferentially hydrolyzes unsaturated long-chain acyl-CoA substrates in the endoplasmic reticulum (ER) lumen. This catalytic activity is required for maintaining ER structure and for lipid droplets (LDs) biogenesis, which are lipid storage organelles involved in maintaining lipid and energy homeostasis. May directly bind to diacylglycerol (DAGs) and triacylglycerol, which is also important for LD biogenesis. May support directional budding of nacent LDs from the ER into the cytosol by reducing DAG levels at sites of LD formation. May play a role in the regulation of cell morphology and cytoskeletal organization. Involved in phospholipid biosynthesis.</text>
</comment>
<feature type="transmembrane region" description="Helical" evidence="9">
    <location>
        <begin position="289"/>
        <end position="310"/>
    </location>
</feature>
<feature type="transmembrane region" description="Helical" evidence="9">
    <location>
        <begin position="30"/>
        <end position="53"/>
    </location>
</feature>
<feature type="transmembrane region" description="Helical" evidence="9">
    <location>
        <begin position="316"/>
        <end position="333"/>
    </location>
</feature>
<keyword evidence="3 8" id="KW-0378">Hydrolase</keyword>
<keyword evidence="5 8" id="KW-1133">Transmembrane helix</keyword>
<dbReference type="InterPro" id="IPR046400">
    <property type="entry name" value="SCS3"/>
</dbReference>
<organism evidence="10 11">
    <name type="scientific">Kluyveromyces marxianus</name>
    <name type="common">Yeast</name>
    <name type="synonym">Candida kefyr</name>
    <dbReference type="NCBI Taxonomy" id="4911"/>
    <lineage>
        <taxon>Eukaryota</taxon>
        <taxon>Fungi</taxon>
        <taxon>Dikarya</taxon>
        <taxon>Ascomycota</taxon>
        <taxon>Saccharomycotina</taxon>
        <taxon>Saccharomycetes</taxon>
        <taxon>Saccharomycetales</taxon>
        <taxon>Saccharomycetaceae</taxon>
        <taxon>Kluyveromyces</taxon>
    </lineage>
</organism>
<evidence type="ECO:0000313" key="11">
    <source>
        <dbReference type="Proteomes" id="UP000422736"/>
    </source>
</evidence>
<evidence type="ECO:0000256" key="9">
    <source>
        <dbReference type="SAM" id="Phobius"/>
    </source>
</evidence>
<evidence type="ECO:0000256" key="4">
    <source>
        <dbReference type="ARBA" id="ARBA00022824"/>
    </source>
</evidence>
<keyword evidence="8" id="KW-0594">Phospholipid biosynthesis</keyword>
<evidence type="ECO:0000256" key="3">
    <source>
        <dbReference type="ARBA" id="ARBA00022801"/>
    </source>
</evidence>
<gene>
    <name evidence="8 10" type="primary">SCS3</name>
    <name evidence="8" type="synonym">FIT2B</name>
    <name evidence="10" type="ORF">FIM1_1138</name>
</gene>
<keyword evidence="8" id="KW-0444">Lipid biosynthesis</keyword>
<evidence type="ECO:0000313" key="10">
    <source>
        <dbReference type="EMBL" id="QGN14477.1"/>
    </source>
</evidence>
<sequence length="334" mass="38644">MNYTFFLLCPVLFVIGYVFPIIPTTVDKDGLLNVYFVKFGWFWTSVVSGLCIVRYSRIANHWKRYILLSLWWLVFTQEVFGLTPLMDLVFLKSGGYCSFDVLDQSDNVHHLNLKFHDNEYRRLRGLRRMIKWLDSVDGSDSLKNALRSIIKDDKLDYNPGLIGELSGLSRLVRSSSGCSRAGGHWVGGHDPSGHIFLITLMLMLMFGELSRYQERAFRHLSRTYKRFFKRVGQFCIQLFDNGGLVNVLMQDGGSQWWYKLFVKPPLACYKTLASLAYLVVKFVIWENPILLLLTLTLMWSYSFVVTVMLFHTLPEQLSGFLAAYVVCIIVYQLV</sequence>
<feature type="active site" evidence="8">
    <location>
        <position position="194"/>
    </location>
</feature>
<comment type="catalytic activity">
    <reaction evidence="8">
        <text>an acyl-CoA + H2O = an acyl-4'-phosphopantetheine + adenosine 3',5'-bisphosphate + 2 H(+)</text>
        <dbReference type="Rhea" id="RHEA:50044"/>
        <dbReference type="ChEBI" id="CHEBI:15377"/>
        <dbReference type="ChEBI" id="CHEBI:15378"/>
        <dbReference type="ChEBI" id="CHEBI:58342"/>
        <dbReference type="ChEBI" id="CHEBI:58343"/>
        <dbReference type="ChEBI" id="CHEBI:132023"/>
    </reaction>
</comment>
<comment type="similarity">
    <text evidence="8">Belongs to the FIT family. Fungal FIT2B/SCS3 subfamily.</text>
</comment>
<dbReference type="Proteomes" id="UP000422736">
    <property type="component" value="Chromosome 2"/>
</dbReference>
<feature type="transmembrane region" description="Helical" evidence="9">
    <location>
        <begin position="65"/>
        <end position="86"/>
    </location>
</feature>
<evidence type="ECO:0000256" key="7">
    <source>
        <dbReference type="ARBA" id="ARBA00023136"/>
    </source>
</evidence>
<keyword evidence="8" id="KW-1208">Phospholipid metabolism</keyword>
<dbReference type="PANTHER" id="PTHR23129">
    <property type="entry name" value="ACYL-COENZYME A DIPHOSPHATASE FITM2"/>
    <property type="match status" value="1"/>
</dbReference>
<dbReference type="PANTHER" id="PTHR23129:SF0">
    <property type="entry name" value="ACYL-COENZYME A DIPHOSPHATASE FITM2"/>
    <property type="match status" value="1"/>
</dbReference>
<evidence type="ECO:0000256" key="6">
    <source>
        <dbReference type="ARBA" id="ARBA00023098"/>
    </source>
</evidence>
<comment type="catalytic activity">
    <reaction evidence="8">
        <text>(5Z,8Z,11Z,14Z)-eicosatetraenoyl-CoA + H2O = S-(5Z,8Z,11Z,14Z-eicosatetraenoyl)-4'-phosphopantetheine + adenosine 3',5'-bisphosphate + 2 H(+)</text>
        <dbReference type="Rhea" id="RHEA:65568"/>
        <dbReference type="ChEBI" id="CHEBI:15377"/>
        <dbReference type="ChEBI" id="CHEBI:15378"/>
        <dbReference type="ChEBI" id="CHEBI:57368"/>
        <dbReference type="ChEBI" id="CHEBI:58343"/>
        <dbReference type="ChEBI" id="CHEBI:156554"/>
    </reaction>
</comment>
<comment type="catalytic activity">
    <reaction evidence="8">
        <text>hexadecanoyl-CoA + H2O = S-hexadecanoyl-4'-phosphopantetheine + adenosine 3',5'-bisphosphate + 2 H(+)</text>
        <dbReference type="Rhea" id="RHEA:50032"/>
        <dbReference type="ChEBI" id="CHEBI:15377"/>
        <dbReference type="ChEBI" id="CHEBI:15378"/>
        <dbReference type="ChEBI" id="CHEBI:57379"/>
        <dbReference type="ChEBI" id="CHEBI:58343"/>
        <dbReference type="ChEBI" id="CHEBI:132018"/>
    </reaction>
</comment>
<feature type="transmembrane region" description="Helical" evidence="9">
    <location>
        <begin position="193"/>
        <end position="210"/>
    </location>
</feature>
<proteinExistence type="inferred from homology"/>
<keyword evidence="7 8" id="KW-0472">Membrane</keyword>
<evidence type="ECO:0000256" key="1">
    <source>
        <dbReference type="ARBA" id="ARBA00004477"/>
    </source>
</evidence>
<evidence type="ECO:0000256" key="8">
    <source>
        <dbReference type="HAMAP-Rule" id="MF_03231"/>
    </source>
</evidence>
<dbReference type="EC" id="3.6.1.-" evidence="8"/>
<reference evidence="10 11" key="1">
    <citation type="submission" date="2016-03" db="EMBL/GenBank/DDBJ databases">
        <title>How can Kluyveromyces marxianus grow so fast - potential evolutionary course in Saccharomyces Complex revealed by comparative genomics.</title>
        <authorList>
            <person name="Mo W."/>
            <person name="Lu W."/>
            <person name="Yang X."/>
            <person name="Qi J."/>
            <person name="Lv H."/>
        </authorList>
    </citation>
    <scope>NUCLEOTIDE SEQUENCE [LARGE SCALE GENOMIC DNA]</scope>
    <source>
        <strain evidence="10 11">FIM1</strain>
    </source>
</reference>
<keyword evidence="6" id="KW-0443">Lipid metabolism</keyword>
<name>A0ABX6ER53_KLUMA</name>
<dbReference type="EMBL" id="CP015055">
    <property type="protein sequence ID" value="QGN14477.1"/>
    <property type="molecule type" value="Genomic_DNA"/>
</dbReference>